<comment type="caution">
    <text evidence="3">The sequence shown here is derived from an EMBL/GenBank/DDBJ whole genome shotgun (WGS) entry which is preliminary data.</text>
</comment>
<dbReference type="Pfam" id="PF21725">
    <property type="entry name" value="T7SS_signal"/>
    <property type="match status" value="1"/>
</dbReference>
<protein>
    <submittedName>
        <fullName evidence="3">T7SS-secreted protein</fullName>
    </submittedName>
</protein>
<sequence length="414" mass="41375">MAAQLGETRDPRQLIPGNVESLEEIAQSLRKRSGTFEDVGTGLGGVRIPDWTGKASDAFWDKFSGEKQNWLRASDAMSGAASVISGYAGVLSAAQQQAAEAIALWDSGDGMHGRAQEVLEAARQLVLHEGDSAATRLATLTGSSPGAPDWLTKAGDVAESAIQEYGSGKTNISRTLHQSDPLADQHKRTFGTTSEQPPSDARKPSWAIKLAEVSGEANLWEAGAKGETQLGDMKLAGSADIKTLGAEGTAGLSVTDGKLEAKLGGSAYLAKASAEGSAEYGIVGAKAAASGFAGAEASASASVGKDGVHMGAEAFAGAKATASASADVGGIGAGVTAEGWAGVGASASLDAGMKDGKFTIGGEVGAGLGLGGKISTEIQIDPGKVIDTVGDAADAVGDGLDAVGDGLKSLNPFG</sequence>
<evidence type="ECO:0000259" key="2">
    <source>
        <dbReference type="Pfam" id="PF21725"/>
    </source>
</evidence>
<proteinExistence type="predicted"/>
<accession>A0ABW7UXR4</accession>
<dbReference type="RefSeq" id="WP_055471680.1">
    <property type="nucleotide sequence ID" value="NZ_JBIRWE010000018.1"/>
</dbReference>
<dbReference type="Proteomes" id="UP001611548">
    <property type="component" value="Unassembled WGS sequence"/>
</dbReference>
<feature type="region of interest" description="Disordered" evidence="1">
    <location>
        <begin position="179"/>
        <end position="204"/>
    </location>
</feature>
<dbReference type="EMBL" id="JBIRWE010000018">
    <property type="protein sequence ID" value="MFI1967389.1"/>
    <property type="molecule type" value="Genomic_DNA"/>
</dbReference>
<keyword evidence="4" id="KW-1185">Reference proteome</keyword>
<evidence type="ECO:0000313" key="3">
    <source>
        <dbReference type="EMBL" id="MFI1967389.1"/>
    </source>
</evidence>
<dbReference type="InterPro" id="IPR049082">
    <property type="entry name" value="T7SS_signal"/>
</dbReference>
<organism evidence="3 4">
    <name type="scientific">Streptomyces pathocidini</name>
    <dbReference type="NCBI Taxonomy" id="1650571"/>
    <lineage>
        <taxon>Bacteria</taxon>
        <taxon>Bacillati</taxon>
        <taxon>Actinomycetota</taxon>
        <taxon>Actinomycetes</taxon>
        <taxon>Kitasatosporales</taxon>
        <taxon>Streptomycetaceae</taxon>
        <taxon>Streptomyces</taxon>
    </lineage>
</organism>
<evidence type="ECO:0000256" key="1">
    <source>
        <dbReference type="SAM" id="MobiDB-lite"/>
    </source>
</evidence>
<reference evidence="3 4" key="1">
    <citation type="submission" date="2024-10" db="EMBL/GenBank/DDBJ databases">
        <title>The Natural Products Discovery Center: Release of the First 8490 Sequenced Strains for Exploring Actinobacteria Biosynthetic Diversity.</title>
        <authorList>
            <person name="Kalkreuter E."/>
            <person name="Kautsar S.A."/>
            <person name="Yang D."/>
            <person name="Bader C.D."/>
            <person name="Teijaro C.N."/>
            <person name="Fluegel L."/>
            <person name="Davis C.M."/>
            <person name="Simpson J.R."/>
            <person name="Lauterbach L."/>
            <person name="Steele A.D."/>
            <person name="Gui C."/>
            <person name="Meng S."/>
            <person name="Li G."/>
            <person name="Viehrig K."/>
            <person name="Ye F."/>
            <person name="Su P."/>
            <person name="Kiefer A.F."/>
            <person name="Nichols A."/>
            <person name="Cepeda A.J."/>
            <person name="Yan W."/>
            <person name="Fan B."/>
            <person name="Jiang Y."/>
            <person name="Adhikari A."/>
            <person name="Zheng C.-J."/>
            <person name="Schuster L."/>
            <person name="Cowan T.M."/>
            <person name="Smanski M.J."/>
            <person name="Chevrette M.G."/>
            <person name="De Carvalho L.P.S."/>
            <person name="Shen B."/>
        </authorList>
    </citation>
    <scope>NUCLEOTIDE SEQUENCE [LARGE SCALE GENOMIC DNA]</scope>
    <source>
        <strain evidence="3 4">NPDC020327</strain>
    </source>
</reference>
<feature type="domain" description="Putative T7SS secretion signal" evidence="2">
    <location>
        <begin position="4"/>
        <end position="117"/>
    </location>
</feature>
<gene>
    <name evidence="3" type="ORF">ACH429_25265</name>
</gene>
<evidence type="ECO:0000313" key="4">
    <source>
        <dbReference type="Proteomes" id="UP001611548"/>
    </source>
</evidence>
<name>A0ABW7UXR4_9ACTN</name>